<dbReference type="CDD" id="cd01066">
    <property type="entry name" value="APP_MetAP"/>
    <property type="match status" value="1"/>
</dbReference>
<dbReference type="PRINTS" id="PR00039">
    <property type="entry name" value="HTHLYSR"/>
</dbReference>
<gene>
    <name evidence="7" type="ORF">G6321_43720</name>
</gene>
<evidence type="ECO:0000256" key="2">
    <source>
        <dbReference type="ARBA" id="ARBA00022458"/>
    </source>
</evidence>
<dbReference type="GO" id="GO:0003700">
    <property type="term" value="F:DNA-binding transcription factor activity"/>
    <property type="evidence" value="ECO:0007669"/>
    <property type="project" value="InterPro"/>
</dbReference>
<organism evidence="7">
    <name type="scientific">Bradyrhizobium barranii subsp. barranii</name>
    <dbReference type="NCBI Taxonomy" id="2823807"/>
    <lineage>
        <taxon>Bacteria</taxon>
        <taxon>Pseudomonadati</taxon>
        <taxon>Pseudomonadota</taxon>
        <taxon>Alphaproteobacteria</taxon>
        <taxon>Hyphomicrobiales</taxon>
        <taxon>Nitrobacteraceae</taxon>
        <taxon>Bradyrhizobium</taxon>
        <taxon>Bradyrhizobium barranii</taxon>
    </lineage>
</organism>
<comment type="caution">
    <text evidence="7">The sequence shown here is derived from an EMBL/GenBank/DDBJ whole genome shotgun (WGS) entry which is preliminary data.</text>
</comment>
<dbReference type="InterPro" id="IPR036388">
    <property type="entry name" value="WH-like_DNA-bd_sf"/>
</dbReference>
<keyword evidence="3" id="KW-0805">Transcription regulation</keyword>
<dbReference type="AlphaFoldDB" id="A0A7Z0QKI1"/>
<dbReference type="InterPro" id="IPR050389">
    <property type="entry name" value="LysR-type_TF"/>
</dbReference>
<keyword evidence="2" id="KW-0536">Nodulation</keyword>
<accession>A0A7Z0QKI1</accession>
<evidence type="ECO:0000313" key="7">
    <source>
        <dbReference type="EMBL" id="NYY95070.1"/>
    </source>
</evidence>
<reference evidence="7" key="1">
    <citation type="submission" date="2020-06" db="EMBL/GenBank/DDBJ databases">
        <title>Whole Genome Sequence of Bradyrhizobium sp. Strain 323S2.</title>
        <authorList>
            <person name="Bromfield E.S.P."/>
        </authorList>
    </citation>
    <scope>NUCLEOTIDE SEQUENCE [LARGE SCALE GENOMIC DNA]</scope>
    <source>
        <strain evidence="7">323S2</strain>
    </source>
</reference>
<evidence type="ECO:0000256" key="1">
    <source>
        <dbReference type="ARBA" id="ARBA00009437"/>
    </source>
</evidence>
<dbReference type="PROSITE" id="PS50931">
    <property type="entry name" value="HTH_LYSR"/>
    <property type="match status" value="1"/>
</dbReference>
<name>A0A7Z0QKI1_9BRAD</name>
<dbReference type="GO" id="GO:0003677">
    <property type="term" value="F:DNA binding"/>
    <property type="evidence" value="ECO:0007669"/>
    <property type="project" value="UniProtKB-KW"/>
</dbReference>
<dbReference type="Pfam" id="PF00557">
    <property type="entry name" value="Peptidase_M24"/>
    <property type="match status" value="1"/>
</dbReference>
<evidence type="ECO:0000256" key="5">
    <source>
        <dbReference type="ARBA" id="ARBA00023163"/>
    </source>
</evidence>
<evidence type="ECO:0000256" key="3">
    <source>
        <dbReference type="ARBA" id="ARBA00023015"/>
    </source>
</evidence>
<dbReference type="InterPro" id="IPR036390">
    <property type="entry name" value="WH_DNA-bd_sf"/>
</dbReference>
<feature type="domain" description="HTH lysR-type" evidence="6">
    <location>
        <begin position="8"/>
        <end position="65"/>
    </location>
</feature>
<dbReference type="PANTHER" id="PTHR30118:SF15">
    <property type="entry name" value="TRANSCRIPTIONAL REGULATORY PROTEIN"/>
    <property type="match status" value="1"/>
</dbReference>
<dbReference type="SUPFAM" id="SSF55920">
    <property type="entry name" value="Creatinase/aminopeptidase"/>
    <property type="match status" value="1"/>
</dbReference>
<keyword evidence="4" id="KW-0238">DNA-binding</keyword>
<evidence type="ECO:0000256" key="4">
    <source>
        <dbReference type="ARBA" id="ARBA00023125"/>
    </source>
</evidence>
<dbReference type="InterPro" id="IPR036005">
    <property type="entry name" value="Creatinase/aminopeptidase-like"/>
</dbReference>
<evidence type="ECO:0000259" key="6">
    <source>
        <dbReference type="PROSITE" id="PS50931"/>
    </source>
</evidence>
<sequence>MAVSFKTLDLNLLKVFDAVMEERSVLRASQRVALSQSAVSHSLARLREMLEDDLFVRTATGMQPTARALTMAPQVREALRSLEAAVEQPRFVPAASTRQFTLAANDFQRDCTDFLAHGMGLVSHEAPRLTAKGPVPYDDTDARLPLETGMVVSIETTMKHPKRGFIKLEDTVVVTPTGYEIFGEGGRGWNLGGSKS</sequence>
<dbReference type="Pfam" id="PF00126">
    <property type="entry name" value="HTH_1"/>
    <property type="match status" value="1"/>
</dbReference>
<dbReference type="Gene3D" id="1.10.10.10">
    <property type="entry name" value="Winged helix-like DNA-binding domain superfamily/Winged helix DNA-binding domain"/>
    <property type="match status" value="1"/>
</dbReference>
<comment type="similarity">
    <text evidence="1">Belongs to the LysR transcriptional regulatory family.</text>
</comment>
<keyword evidence="5" id="KW-0804">Transcription</keyword>
<dbReference type="EMBL" id="JACBFH010000001">
    <property type="protein sequence ID" value="NYY95070.1"/>
    <property type="molecule type" value="Genomic_DNA"/>
</dbReference>
<protein>
    <submittedName>
        <fullName evidence="7">LysR family transcriptional regulator</fullName>
    </submittedName>
</protein>
<dbReference type="PANTHER" id="PTHR30118">
    <property type="entry name" value="HTH-TYPE TRANSCRIPTIONAL REGULATOR LEUO-RELATED"/>
    <property type="match status" value="1"/>
</dbReference>
<proteinExistence type="inferred from homology"/>
<dbReference type="InterPro" id="IPR000994">
    <property type="entry name" value="Pept_M24"/>
</dbReference>
<dbReference type="SUPFAM" id="SSF46785">
    <property type="entry name" value="Winged helix' DNA-binding domain"/>
    <property type="match status" value="1"/>
</dbReference>
<dbReference type="InterPro" id="IPR000847">
    <property type="entry name" value="LysR_HTH_N"/>
</dbReference>